<evidence type="ECO:0000256" key="2">
    <source>
        <dbReference type="ARBA" id="ARBA00022737"/>
    </source>
</evidence>
<reference evidence="8 9" key="1">
    <citation type="journal article" date="2015" name="Sci. Rep.">
        <title>Chromosome-level genome map provides insights into diverse defense mechanisms in the medicinal fungus Ganoderma sinense.</title>
        <authorList>
            <person name="Zhu Y."/>
            <person name="Xu J."/>
            <person name="Sun C."/>
            <person name="Zhou S."/>
            <person name="Xu H."/>
            <person name="Nelson D.R."/>
            <person name="Qian J."/>
            <person name="Song J."/>
            <person name="Luo H."/>
            <person name="Xiang L."/>
            <person name="Li Y."/>
            <person name="Xu Z."/>
            <person name="Ji A."/>
            <person name="Wang L."/>
            <person name="Lu S."/>
            <person name="Hayward A."/>
            <person name="Sun W."/>
            <person name="Li X."/>
            <person name="Schwartz D.C."/>
            <person name="Wang Y."/>
            <person name="Chen S."/>
        </authorList>
    </citation>
    <scope>NUCLEOTIDE SEQUENCE [LARGE SCALE GENOMIC DNA]</scope>
    <source>
        <strain evidence="8 9">ZZ0214-1</strain>
    </source>
</reference>
<keyword evidence="3 5" id="KW-0862">Zinc</keyword>
<evidence type="ECO:0000256" key="4">
    <source>
        <dbReference type="ARBA" id="ARBA00023038"/>
    </source>
</evidence>
<keyword evidence="2" id="KW-0677">Repeat</keyword>
<dbReference type="PANTHER" id="PTHR24207:SF2">
    <property type="entry name" value="ZYX102 PROTEIN"/>
    <property type="match status" value="1"/>
</dbReference>
<sequence>MDESTTEETKKTQTRLTEDRICRKCERSVVDAKEGVVITFGQSVFHISCFKCAKCGNQATAGADLLLLSDGAPICADCSYRCGMCMLPILDEAILTGEESYHTHCFKCRKCERQIEELVFAKTSRGMYCMGCHNERVERGRERRAKKEDEERERDLEYARVLQKQQQQQGAETTALDVRPRL</sequence>
<dbReference type="OrthoDB" id="2803502at2759"/>
<dbReference type="PANTHER" id="PTHR24207">
    <property type="entry name" value="ZYX102 PROTEIN"/>
    <property type="match status" value="1"/>
</dbReference>
<evidence type="ECO:0000256" key="1">
    <source>
        <dbReference type="ARBA" id="ARBA00022723"/>
    </source>
</evidence>
<dbReference type="STRING" id="1077348.A0A2G8SPZ6"/>
<feature type="region of interest" description="Disordered" evidence="6">
    <location>
        <begin position="161"/>
        <end position="182"/>
    </location>
</feature>
<keyword evidence="4 5" id="KW-0440">LIM domain</keyword>
<accession>A0A2G8SPZ6</accession>
<comment type="caution">
    <text evidence="8">The sequence shown here is derived from an EMBL/GenBank/DDBJ whole genome shotgun (WGS) entry which is preliminary data.</text>
</comment>
<dbReference type="InterPro" id="IPR001781">
    <property type="entry name" value="Znf_LIM"/>
</dbReference>
<organism evidence="8 9">
    <name type="scientific">Ganoderma sinense ZZ0214-1</name>
    <dbReference type="NCBI Taxonomy" id="1077348"/>
    <lineage>
        <taxon>Eukaryota</taxon>
        <taxon>Fungi</taxon>
        <taxon>Dikarya</taxon>
        <taxon>Basidiomycota</taxon>
        <taxon>Agaricomycotina</taxon>
        <taxon>Agaricomycetes</taxon>
        <taxon>Polyporales</taxon>
        <taxon>Polyporaceae</taxon>
        <taxon>Ganoderma</taxon>
    </lineage>
</organism>
<gene>
    <name evidence="8" type="ORF">GSI_01505</name>
</gene>
<proteinExistence type="predicted"/>
<dbReference type="EMBL" id="AYKW01000002">
    <property type="protein sequence ID" value="PIL35845.1"/>
    <property type="molecule type" value="Genomic_DNA"/>
</dbReference>
<feature type="domain" description="LIM zinc-binding" evidence="7">
    <location>
        <begin position="80"/>
        <end position="139"/>
    </location>
</feature>
<dbReference type="PROSITE" id="PS50023">
    <property type="entry name" value="LIM_DOMAIN_2"/>
    <property type="match status" value="1"/>
</dbReference>
<dbReference type="Proteomes" id="UP000230002">
    <property type="component" value="Unassembled WGS sequence"/>
</dbReference>
<keyword evidence="9" id="KW-1185">Reference proteome</keyword>
<dbReference type="Gene3D" id="2.10.110.10">
    <property type="entry name" value="Cysteine Rich Protein"/>
    <property type="match status" value="2"/>
</dbReference>
<dbReference type="PROSITE" id="PS00478">
    <property type="entry name" value="LIM_DOMAIN_1"/>
    <property type="match status" value="1"/>
</dbReference>
<evidence type="ECO:0000313" key="9">
    <source>
        <dbReference type="Proteomes" id="UP000230002"/>
    </source>
</evidence>
<evidence type="ECO:0000256" key="3">
    <source>
        <dbReference type="ARBA" id="ARBA00022833"/>
    </source>
</evidence>
<dbReference type="AlphaFoldDB" id="A0A2G8SPZ6"/>
<dbReference type="GO" id="GO:0046872">
    <property type="term" value="F:metal ion binding"/>
    <property type="evidence" value="ECO:0007669"/>
    <property type="project" value="UniProtKB-KW"/>
</dbReference>
<evidence type="ECO:0000259" key="7">
    <source>
        <dbReference type="PROSITE" id="PS50023"/>
    </source>
</evidence>
<keyword evidence="1 5" id="KW-0479">Metal-binding</keyword>
<dbReference type="GO" id="GO:0030695">
    <property type="term" value="F:GTPase regulator activity"/>
    <property type="evidence" value="ECO:0007669"/>
    <property type="project" value="UniProtKB-ARBA"/>
</dbReference>
<evidence type="ECO:0000256" key="6">
    <source>
        <dbReference type="SAM" id="MobiDB-lite"/>
    </source>
</evidence>
<protein>
    <recommendedName>
        <fullName evidence="7">LIM zinc-binding domain-containing protein</fullName>
    </recommendedName>
</protein>
<dbReference type="SMART" id="SM00132">
    <property type="entry name" value="LIM"/>
    <property type="match status" value="2"/>
</dbReference>
<name>A0A2G8SPZ6_9APHY</name>
<dbReference type="Pfam" id="PF00412">
    <property type="entry name" value="LIM"/>
    <property type="match status" value="2"/>
</dbReference>
<evidence type="ECO:0000313" key="8">
    <source>
        <dbReference type="EMBL" id="PIL35845.1"/>
    </source>
</evidence>
<evidence type="ECO:0000256" key="5">
    <source>
        <dbReference type="PROSITE-ProRule" id="PRU00125"/>
    </source>
</evidence>